<evidence type="ECO:0000313" key="3">
    <source>
        <dbReference type="Proteomes" id="UP000249091"/>
    </source>
</evidence>
<accession>A0A2X4TST7</accession>
<dbReference type="EMBL" id="LS483468">
    <property type="protein sequence ID" value="SQI30091.1"/>
    <property type="molecule type" value="Genomic_DNA"/>
</dbReference>
<dbReference type="SUPFAM" id="SSF55729">
    <property type="entry name" value="Acyl-CoA N-acyltransferases (Nat)"/>
    <property type="match status" value="1"/>
</dbReference>
<dbReference type="RefSeq" id="WP_072699938.1">
    <property type="nucleotide sequence ID" value="NZ_JAFBBL010000001.1"/>
</dbReference>
<proteinExistence type="predicted"/>
<protein>
    <submittedName>
        <fullName evidence="2">GNAT family acetyltransferase</fullName>
    </submittedName>
</protein>
<reference evidence="2 3" key="1">
    <citation type="submission" date="2018-06" db="EMBL/GenBank/DDBJ databases">
        <authorList>
            <consortium name="Pathogen Informatics"/>
            <person name="Doyle S."/>
        </authorList>
    </citation>
    <scope>NUCLEOTIDE SEQUENCE [LARGE SCALE GENOMIC DNA]</scope>
    <source>
        <strain evidence="2 3">NCTC10994</strain>
    </source>
</reference>
<dbReference type="InterPro" id="IPR016181">
    <property type="entry name" value="Acyl_CoA_acyltransferase"/>
</dbReference>
<name>A0A2X4TST7_9NOCA</name>
<dbReference type="STRING" id="1219011.GCA_001895045_01988"/>
<evidence type="ECO:0000259" key="1">
    <source>
        <dbReference type="PROSITE" id="PS51186"/>
    </source>
</evidence>
<gene>
    <name evidence="2" type="ORF">NCTC10994_01408</name>
</gene>
<organism evidence="2 3">
    <name type="scientific">Rhodococcus coprophilus</name>
    <dbReference type="NCBI Taxonomy" id="38310"/>
    <lineage>
        <taxon>Bacteria</taxon>
        <taxon>Bacillati</taxon>
        <taxon>Actinomycetota</taxon>
        <taxon>Actinomycetes</taxon>
        <taxon>Mycobacteriales</taxon>
        <taxon>Nocardiaceae</taxon>
        <taxon>Rhodococcus</taxon>
    </lineage>
</organism>
<feature type="domain" description="N-acetyltransferase" evidence="1">
    <location>
        <begin position="98"/>
        <end position="230"/>
    </location>
</feature>
<keyword evidence="3" id="KW-1185">Reference proteome</keyword>
<dbReference type="InterPro" id="IPR000182">
    <property type="entry name" value="GNAT_dom"/>
</dbReference>
<dbReference type="Gene3D" id="3.40.630.30">
    <property type="match status" value="1"/>
</dbReference>
<dbReference type="KEGG" id="rcr:NCTC10994_01408"/>
<keyword evidence="2" id="KW-0808">Transferase</keyword>
<evidence type="ECO:0000313" key="2">
    <source>
        <dbReference type="EMBL" id="SQI30091.1"/>
    </source>
</evidence>
<sequence length="230" mass="24498">MDPHLSSIATLAWCRALGLADDALTTPGLVWRVDATTRTLRILRVGDAVAVVGPEMAVSAIAGLPPEHIDESSIGSVTGGHAVRIEKLGLCADWVDATRVRDPLISHETEDLAELLRHCPPDDVTETDLSLAQPARSFVLLGPDRHPLAGAGYRELHSLLADVRVISTPEHRRLGLAATVTTLATHDALDAGLIPMSRVRRDNLAARGLAAVSGYTEWGTQMTVRLPAGP</sequence>
<dbReference type="Proteomes" id="UP000249091">
    <property type="component" value="Chromosome 1"/>
</dbReference>
<dbReference type="AlphaFoldDB" id="A0A2X4TST7"/>
<dbReference type="GO" id="GO:0016747">
    <property type="term" value="F:acyltransferase activity, transferring groups other than amino-acyl groups"/>
    <property type="evidence" value="ECO:0007669"/>
    <property type="project" value="InterPro"/>
</dbReference>
<dbReference type="PROSITE" id="PS51186">
    <property type="entry name" value="GNAT"/>
    <property type="match status" value="1"/>
</dbReference>